<dbReference type="GO" id="GO:0005811">
    <property type="term" value="C:lipid droplet"/>
    <property type="evidence" value="ECO:0007669"/>
    <property type="project" value="TreeGrafter"/>
</dbReference>
<dbReference type="AlphaFoldDB" id="A0AAW1VH85"/>
<proteinExistence type="inferred from homology"/>
<feature type="domain" description="AB hydrolase-1" evidence="2">
    <location>
        <begin position="57"/>
        <end position="166"/>
    </location>
</feature>
<dbReference type="InterPro" id="IPR029058">
    <property type="entry name" value="AB_hydrolase_fold"/>
</dbReference>
<dbReference type="GO" id="GO:0055088">
    <property type="term" value="P:lipid homeostasis"/>
    <property type="evidence" value="ECO:0007669"/>
    <property type="project" value="TreeGrafter"/>
</dbReference>
<dbReference type="InterPro" id="IPR000073">
    <property type="entry name" value="AB_hydrolase_1"/>
</dbReference>
<dbReference type="PRINTS" id="PR00111">
    <property type="entry name" value="ABHYDROLASE"/>
</dbReference>
<dbReference type="Gene3D" id="3.40.50.1820">
    <property type="entry name" value="alpha/beta hydrolase"/>
    <property type="match status" value="1"/>
</dbReference>
<dbReference type="GO" id="GO:0006654">
    <property type="term" value="P:phosphatidic acid biosynthetic process"/>
    <property type="evidence" value="ECO:0007669"/>
    <property type="project" value="TreeGrafter"/>
</dbReference>
<dbReference type="GO" id="GO:0042171">
    <property type="term" value="F:lysophosphatidic acid acyltransferase activity"/>
    <property type="evidence" value="ECO:0007669"/>
    <property type="project" value="TreeGrafter"/>
</dbReference>
<dbReference type="Pfam" id="PF00561">
    <property type="entry name" value="Abhydrolase_1"/>
    <property type="match status" value="1"/>
</dbReference>
<dbReference type="EMBL" id="JARQZJ010000132">
    <property type="protein sequence ID" value="KAK9892126.1"/>
    <property type="molecule type" value="Genomic_DNA"/>
</dbReference>
<evidence type="ECO:0000259" key="2">
    <source>
        <dbReference type="Pfam" id="PF00561"/>
    </source>
</evidence>
<dbReference type="SUPFAM" id="SSF53474">
    <property type="entry name" value="alpha/beta-Hydrolases"/>
    <property type="match status" value="1"/>
</dbReference>
<comment type="caution">
    <text evidence="3">The sequence shown here is derived from an EMBL/GenBank/DDBJ whole genome shotgun (WGS) entry which is preliminary data.</text>
</comment>
<evidence type="ECO:0000313" key="4">
    <source>
        <dbReference type="Proteomes" id="UP001431783"/>
    </source>
</evidence>
<gene>
    <name evidence="3" type="ORF">WA026_018327</name>
</gene>
<name>A0AAW1VH85_9CUCU</name>
<dbReference type="PANTHER" id="PTHR42886">
    <property type="entry name" value="RE40534P-RELATED"/>
    <property type="match status" value="1"/>
</dbReference>
<organism evidence="3 4">
    <name type="scientific">Henosepilachna vigintioctopunctata</name>
    <dbReference type="NCBI Taxonomy" id="420089"/>
    <lineage>
        <taxon>Eukaryota</taxon>
        <taxon>Metazoa</taxon>
        <taxon>Ecdysozoa</taxon>
        <taxon>Arthropoda</taxon>
        <taxon>Hexapoda</taxon>
        <taxon>Insecta</taxon>
        <taxon>Pterygota</taxon>
        <taxon>Neoptera</taxon>
        <taxon>Endopterygota</taxon>
        <taxon>Coleoptera</taxon>
        <taxon>Polyphaga</taxon>
        <taxon>Cucujiformia</taxon>
        <taxon>Coccinelloidea</taxon>
        <taxon>Coccinellidae</taxon>
        <taxon>Epilachninae</taxon>
        <taxon>Epilachnini</taxon>
        <taxon>Henosepilachna</taxon>
    </lineage>
</organism>
<reference evidence="3 4" key="1">
    <citation type="submission" date="2023-03" db="EMBL/GenBank/DDBJ databases">
        <title>Genome insight into feeding habits of ladybird beetles.</title>
        <authorList>
            <person name="Li H.-S."/>
            <person name="Huang Y.-H."/>
            <person name="Pang H."/>
        </authorList>
    </citation>
    <scope>NUCLEOTIDE SEQUENCE [LARGE SCALE GENOMIC DNA]</scope>
    <source>
        <strain evidence="3">SYSU_2023b</strain>
        <tissue evidence="3">Whole body</tissue>
    </source>
</reference>
<comment type="similarity">
    <text evidence="1">Belongs to the peptidase S33 family. ABHD4/ABHD5 subfamily.</text>
</comment>
<evidence type="ECO:0000313" key="3">
    <source>
        <dbReference type="EMBL" id="KAK9892126.1"/>
    </source>
</evidence>
<dbReference type="GO" id="GO:0052689">
    <property type="term" value="F:carboxylic ester hydrolase activity"/>
    <property type="evidence" value="ECO:0007669"/>
    <property type="project" value="TreeGrafter"/>
</dbReference>
<sequence>MFLYWTGYSDSLLKEMEYKILSSLKTPYKGFYVSIVLDGIEEKIWTIALNTESSNTPLVLLHGFAAGLGLWSLNLDALSKYRAVYAIDILGFGRSSRTKFSNNAVDNEKKIINSIEKWRQHLNLDKFFLLGHSMGGYLATSYTLSYPESVKLLILCDTWGFTDRFDVPPLWIKILTFFFNLTKFNPLAYLRWIGPYLGPLYIRTIRDDIIKHFKDFVPNYLYILSNYLYQCNANPNSTGETAFYSFVDGIGWAKYPMVKRIHNLKPEIPMKILYGSDTWMDKDIGPRIKKMRTESFVDVEVDIILFVSLLVMLKNVISGIYLRIVLEIAWLVKQSDAVKQLQ</sequence>
<dbReference type="GO" id="GO:0005739">
    <property type="term" value="C:mitochondrion"/>
    <property type="evidence" value="ECO:0007669"/>
    <property type="project" value="TreeGrafter"/>
</dbReference>
<protein>
    <recommendedName>
        <fullName evidence="2">AB hydrolase-1 domain-containing protein</fullName>
    </recommendedName>
</protein>
<dbReference type="Proteomes" id="UP001431783">
    <property type="component" value="Unassembled WGS sequence"/>
</dbReference>
<accession>A0AAW1VH85</accession>
<evidence type="ECO:0000256" key="1">
    <source>
        <dbReference type="ARBA" id="ARBA00038097"/>
    </source>
</evidence>
<keyword evidence="4" id="KW-1185">Reference proteome</keyword>
<dbReference type="PANTHER" id="PTHR42886:SF29">
    <property type="entry name" value="PUMMELIG, ISOFORM A"/>
    <property type="match status" value="1"/>
</dbReference>